<dbReference type="Proteomes" id="UP000649617">
    <property type="component" value="Unassembled WGS sequence"/>
</dbReference>
<gene>
    <name evidence="7" type="ORF">SPIL2461_LOCUS9297</name>
</gene>
<keyword evidence="8" id="KW-1185">Reference proteome</keyword>
<feature type="non-terminal residue" evidence="7">
    <location>
        <position position="224"/>
    </location>
</feature>
<dbReference type="PROSITE" id="PS51471">
    <property type="entry name" value="FE2OG_OXY"/>
    <property type="match status" value="1"/>
</dbReference>
<reference evidence="7" key="1">
    <citation type="submission" date="2021-02" db="EMBL/GenBank/DDBJ databases">
        <authorList>
            <person name="Dougan E. K."/>
            <person name="Rhodes N."/>
            <person name="Thang M."/>
            <person name="Chan C."/>
        </authorList>
    </citation>
    <scope>NUCLEOTIDE SEQUENCE</scope>
</reference>
<dbReference type="SMART" id="SM00702">
    <property type="entry name" value="P4Hc"/>
    <property type="match status" value="1"/>
</dbReference>
<dbReference type="EMBL" id="CAJNIZ010016095">
    <property type="protein sequence ID" value="CAE7381270.1"/>
    <property type="molecule type" value="Genomic_DNA"/>
</dbReference>
<dbReference type="GO" id="GO:0016705">
    <property type="term" value="F:oxidoreductase activity, acting on paired donors, with incorporation or reduction of molecular oxygen"/>
    <property type="evidence" value="ECO:0007669"/>
    <property type="project" value="InterPro"/>
</dbReference>
<keyword evidence="3" id="KW-0223">Dioxygenase</keyword>
<keyword evidence="4" id="KW-0560">Oxidoreductase</keyword>
<accession>A0A812Q2P0</accession>
<evidence type="ECO:0000256" key="4">
    <source>
        <dbReference type="ARBA" id="ARBA00023002"/>
    </source>
</evidence>
<keyword evidence="2" id="KW-0479">Metal-binding</keyword>
<dbReference type="Pfam" id="PF13640">
    <property type="entry name" value="2OG-FeII_Oxy_3"/>
    <property type="match status" value="1"/>
</dbReference>
<feature type="domain" description="Fe2OG dioxygenase" evidence="6">
    <location>
        <begin position="136"/>
        <end position="224"/>
    </location>
</feature>
<comment type="cofactor">
    <cofactor evidence="1">
        <name>L-ascorbate</name>
        <dbReference type="ChEBI" id="CHEBI:38290"/>
    </cofactor>
</comment>
<dbReference type="InterPro" id="IPR006620">
    <property type="entry name" value="Pro_4_hyd_alph"/>
</dbReference>
<evidence type="ECO:0000256" key="5">
    <source>
        <dbReference type="ARBA" id="ARBA00023004"/>
    </source>
</evidence>
<protein>
    <recommendedName>
        <fullName evidence="6">Fe2OG dioxygenase domain-containing protein</fullName>
    </recommendedName>
</protein>
<evidence type="ECO:0000259" key="6">
    <source>
        <dbReference type="PROSITE" id="PS51471"/>
    </source>
</evidence>
<keyword evidence="5" id="KW-0408">Iron</keyword>
<evidence type="ECO:0000256" key="1">
    <source>
        <dbReference type="ARBA" id="ARBA00001961"/>
    </source>
</evidence>
<organism evidence="7 8">
    <name type="scientific">Symbiodinium pilosum</name>
    <name type="common">Dinoflagellate</name>
    <dbReference type="NCBI Taxonomy" id="2952"/>
    <lineage>
        <taxon>Eukaryota</taxon>
        <taxon>Sar</taxon>
        <taxon>Alveolata</taxon>
        <taxon>Dinophyceae</taxon>
        <taxon>Suessiales</taxon>
        <taxon>Symbiodiniaceae</taxon>
        <taxon>Symbiodinium</taxon>
    </lineage>
</organism>
<dbReference type="GO" id="GO:0005506">
    <property type="term" value="F:iron ion binding"/>
    <property type="evidence" value="ECO:0007669"/>
    <property type="project" value="InterPro"/>
</dbReference>
<name>A0A812Q2P0_SYMPI</name>
<evidence type="ECO:0000256" key="2">
    <source>
        <dbReference type="ARBA" id="ARBA00022723"/>
    </source>
</evidence>
<dbReference type="GO" id="GO:0031418">
    <property type="term" value="F:L-ascorbic acid binding"/>
    <property type="evidence" value="ECO:0007669"/>
    <property type="project" value="InterPro"/>
</dbReference>
<evidence type="ECO:0000313" key="8">
    <source>
        <dbReference type="Proteomes" id="UP000649617"/>
    </source>
</evidence>
<evidence type="ECO:0000313" key="7">
    <source>
        <dbReference type="EMBL" id="CAE7381270.1"/>
    </source>
</evidence>
<dbReference type="InterPro" id="IPR044862">
    <property type="entry name" value="Pro_4_hyd_alph_FE2OG_OXY"/>
</dbReference>
<evidence type="ECO:0000256" key="3">
    <source>
        <dbReference type="ARBA" id="ARBA00022964"/>
    </source>
</evidence>
<comment type="caution">
    <text evidence="7">The sequence shown here is derived from an EMBL/GenBank/DDBJ whole genome shotgun (WGS) entry which is preliminary data.</text>
</comment>
<dbReference type="OrthoDB" id="69177at2759"/>
<dbReference type="InterPro" id="IPR005123">
    <property type="entry name" value="Oxoglu/Fe-dep_dioxygenase_dom"/>
</dbReference>
<sequence length="224" mass="24374">KEAAGACDLDEDKPAAHSVYDARSRHVELNTPGSLFSAANNIQRKDIVGRAFALRGILTPEEAAAYVASVTKAGFGQSDVAREFPSSLRNNSRLIHFSDALALALYRRLAPHLVHRDVYLVQPMGFGAEGRWKPVGVNPCFRISQYKEGEHFATHCDGMYANDDDECSIYSLILYLNEDYEGGELEFTESGKTFRPTAGTAAPEAASVPALTEDASAECRCALP</sequence>
<dbReference type="GO" id="GO:0051213">
    <property type="term" value="F:dioxygenase activity"/>
    <property type="evidence" value="ECO:0007669"/>
    <property type="project" value="UniProtKB-KW"/>
</dbReference>
<dbReference type="AlphaFoldDB" id="A0A812Q2P0"/>
<dbReference type="Gene3D" id="2.60.120.620">
    <property type="entry name" value="q2cbj1_9rhob like domain"/>
    <property type="match status" value="1"/>
</dbReference>
<proteinExistence type="predicted"/>